<gene>
    <name evidence="1" type="ORF">SPELUC_LOCUS17711</name>
</gene>
<reference evidence="1" key="1">
    <citation type="submission" date="2021-06" db="EMBL/GenBank/DDBJ databases">
        <authorList>
            <person name="Kallberg Y."/>
            <person name="Tangrot J."/>
            <person name="Rosling A."/>
        </authorList>
    </citation>
    <scope>NUCLEOTIDE SEQUENCE</scope>
    <source>
        <strain evidence="1">28 12/20/2015</strain>
    </source>
</reference>
<organism evidence="1 2">
    <name type="scientific">Cetraspora pellucida</name>
    <dbReference type="NCBI Taxonomy" id="1433469"/>
    <lineage>
        <taxon>Eukaryota</taxon>
        <taxon>Fungi</taxon>
        <taxon>Fungi incertae sedis</taxon>
        <taxon>Mucoromycota</taxon>
        <taxon>Glomeromycotina</taxon>
        <taxon>Glomeromycetes</taxon>
        <taxon>Diversisporales</taxon>
        <taxon>Gigasporaceae</taxon>
        <taxon>Cetraspora</taxon>
    </lineage>
</organism>
<name>A0ACA9RK14_9GLOM</name>
<dbReference type="EMBL" id="CAJVPW010075274">
    <property type="protein sequence ID" value="CAG8796929.1"/>
    <property type="molecule type" value="Genomic_DNA"/>
</dbReference>
<feature type="non-terminal residue" evidence="1">
    <location>
        <position position="88"/>
    </location>
</feature>
<dbReference type="Proteomes" id="UP000789366">
    <property type="component" value="Unassembled WGS sequence"/>
</dbReference>
<evidence type="ECO:0000313" key="1">
    <source>
        <dbReference type="EMBL" id="CAG8796929.1"/>
    </source>
</evidence>
<feature type="non-terminal residue" evidence="1">
    <location>
        <position position="1"/>
    </location>
</feature>
<proteinExistence type="predicted"/>
<evidence type="ECO:0000313" key="2">
    <source>
        <dbReference type="Proteomes" id="UP000789366"/>
    </source>
</evidence>
<protein>
    <submittedName>
        <fullName evidence="1">82_t:CDS:1</fullName>
    </submittedName>
</protein>
<sequence>ANDEPVNNFIERVPSNLTEDFLSSVNEILKLSVTHSSKKTNLSYSKIVDTETSVKGSNRNDVLAISSIINGQESSTLPPNITEKNSSD</sequence>
<comment type="caution">
    <text evidence="1">The sequence shown here is derived from an EMBL/GenBank/DDBJ whole genome shotgun (WGS) entry which is preliminary data.</text>
</comment>
<keyword evidence="2" id="KW-1185">Reference proteome</keyword>
<accession>A0ACA9RK14</accession>